<sequence>MMKNKKLIIIFCIILVLGLTAAWFINQHMHRVIMNTGYVNGNTPGNLYNAGLFCESNGEVFFSNPDDEGRLYVMNPDGTNIHKLCDDTVMYINADDHYVYYVRNNDRTDSEYAFFSYNNNSLCRMPRKGGKIYILDRDPCIYASLIGNYIYYLHYDNSEATSLYRVRIDGKERKQIRKHYVFTCSTLGQYFYYNGNENDGNLYCYDTATGIESMVYECDCYKPIVSSDSNVYYMDVTRNMALVHTNTAFDNPVILTKESVDLFNVYGSYIYYQVYDSKNPRLCMIKNDGTDQQIIAFGNYKQINVTSHYTYFTEFSTGQTFYTPTANPGTLYPFHPGAEK</sequence>
<dbReference type="InterPro" id="IPR053369">
    <property type="entry name" value="SrfA-induced_signal"/>
</dbReference>
<dbReference type="AlphaFoldDB" id="A0A2G3E4U7"/>
<protein>
    <submittedName>
        <fullName evidence="2">DUF5050 domain-containing protein</fullName>
    </submittedName>
</protein>
<evidence type="ECO:0000313" key="3">
    <source>
        <dbReference type="Proteomes" id="UP000224563"/>
    </source>
</evidence>
<gene>
    <name evidence="2" type="ORF">CSX02_03570</name>
</gene>
<dbReference type="Pfam" id="PF16472">
    <property type="entry name" value="DUF5050"/>
    <property type="match status" value="1"/>
</dbReference>
<dbReference type="InterPro" id="IPR032485">
    <property type="entry name" value="LRP1-like_beta_prop"/>
</dbReference>
<reference evidence="2 3" key="1">
    <citation type="submission" date="2017-10" db="EMBL/GenBank/DDBJ databases">
        <title>Resolving the taxonomy of Roseburia spp., Eubacterium rectale and Agathobacter spp. through phylogenomic analysis.</title>
        <authorList>
            <person name="Sheridan P.O."/>
            <person name="Walker A.W."/>
            <person name="Duncan S.H."/>
            <person name="Scott K.P."/>
            <person name="Toole P.W.O."/>
            <person name="Luis P."/>
            <person name="Flint H.J."/>
        </authorList>
    </citation>
    <scope>NUCLEOTIDE SEQUENCE [LARGE SCALE GENOMIC DNA]</scope>
    <source>
        <strain evidence="2 3">JK623</strain>
    </source>
</reference>
<proteinExistence type="predicted"/>
<dbReference type="PANTHER" id="PTHR32256">
    <property type="match status" value="1"/>
</dbReference>
<evidence type="ECO:0000313" key="2">
    <source>
        <dbReference type="EMBL" id="PHU38306.1"/>
    </source>
</evidence>
<dbReference type="SUPFAM" id="SSF82171">
    <property type="entry name" value="DPP6 N-terminal domain-like"/>
    <property type="match status" value="1"/>
</dbReference>
<accession>A0A2G3E4U7</accession>
<organism evidence="2 3">
    <name type="scientific">Agathobacter ruminis</name>
    <dbReference type="NCBI Taxonomy" id="1712665"/>
    <lineage>
        <taxon>Bacteria</taxon>
        <taxon>Bacillati</taxon>
        <taxon>Bacillota</taxon>
        <taxon>Clostridia</taxon>
        <taxon>Lachnospirales</taxon>
        <taxon>Lachnospiraceae</taxon>
        <taxon>Agathobacter</taxon>
    </lineage>
</organism>
<dbReference type="Proteomes" id="UP000224563">
    <property type="component" value="Unassembled WGS sequence"/>
</dbReference>
<reference evidence="2 3" key="2">
    <citation type="submission" date="2017-10" db="EMBL/GenBank/DDBJ databases">
        <authorList>
            <person name="Banno H."/>
            <person name="Chua N.-H."/>
        </authorList>
    </citation>
    <scope>NUCLEOTIDE SEQUENCE [LARGE SCALE GENOMIC DNA]</scope>
    <source>
        <strain evidence="2 3">JK623</strain>
    </source>
</reference>
<dbReference type="EMBL" id="PDYG01000012">
    <property type="protein sequence ID" value="PHU38306.1"/>
    <property type="molecule type" value="Genomic_DNA"/>
</dbReference>
<comment type="caution">
    <text evidence="2">The sequence shown here is derived from an EMBL/GenBank/DDBJ whole genome shotgun (WGS) entry which is preliminary data.</text>
</comment>
<dbReference type="PANTHER" id="PTHR32256:SF17">
    <property type="entry name" value="EGF-LIKE DOMAIN-CONTAINING PROTEIN"/>
    <property type="match status" value="1"/>
</dbReference>
<name>A0A2G3E4U7_9FIRM</name>
<feature type="domain" description="Prolow-density lipoprotein receptor-related protein 1-like beta-propeller" evidence="1">
    <location>
        <begin position="42"/>
        <end position="322"/>
    </location>
</feature>
<evidence type="ECO:0000259" key="1">
    <source>
        <dbReference type="Pfam" id="PF16472"/>
    </source>
</evidence>
<keyword evidence="3" id="KW-1185">Reference proteome</keyword>